<evidence type="ECO:0000313" key="2">
    <source>
        <dbReference type="EMBL" id="KAH3774757.1"/>
    </source>
</evidence>
<reference evidence="2" key="1">
    <citation type="journal article" date="2019" name="bioRxiv">
        <title>The Genome of the Zebra Mussel, Dreissena polymorpha: A Resource for Invasive Species Research.</title>
        <authorList>
            <person name="McCartney M.A."/>
            <person name="Auch B."/>
            <person name="Kono T."/>
            <person name="Mallez S."/>
            <person name="Zhang Y."/>
            <person name="Obille A."/>
            <person name="Becker A."/>
            <person name="Abrahante J.E."/>
            <person name="Garbe J."/>
            <person name="Badalamenti J.P."/>
            <person name="Herman A."/>
            <person name="Mangelson H."/>
            <person name="Liachko I."/>
            <person name="Sullivan S."/>
            <person name="Sone E.D."/>
            <person name="Koren S."/>
            <person name="Silverstein K.A.T."/>
            <person name="Beckman K.B."/>
            <person name="Gohl D.M."/>
        </authorList>
    </citation>
    <scope>NUCLEOTIDE SEQUENCE</scope>
    <source>
        <strain evidence="2">Duluth1</strain>
        <tissue evidence="2">Whole animal</tissue>
    </source>
</reference>
<gene>
    <name evidence="1" type="ORF">DPMN_176149</name>
    <name evidence="2" type="ORF">DPMN_176150</name>
    <name evidence="3" type="ORF">DPMN_176151</name>
</gene>
<dbReference type="EMBL" id="JAIWYP010000009">
    <property type="protein sequence ID" value="KAH3774756.1"/>
    <property type="molecule type" value="Genomic_DNA"/>
</dbReference>
<accession>A0A9D4IJD6</accession>
<evidence type="ECO:0000313" key="4">
    <source>
        <dbReference type="Proteomes" id="UP000828390"/>
    </source>
</evidence>
<dbReference type="AlphaFoldDB" id="A0A9D4IJD6"/>
<organism evidence="2 4">
    <name type="scientific">Dreissena polymorpha</name>
    <name type="common">Zebra mussel</name>
    <name type="synonym">Mytilus polymorpha</name>
    <dbReference type="NCBI Taxonomy" id="45954"/>
    <lineage>
        <taxon>Eukaryota</taxon>
        <taxon>Metazoa</taxon>
        <taxon>Spiralia</taxon>
        <taxon>Lophotrochozoa</taxon>
        <taxon>Mollusca</taxon>
        <taxon>Bivalvia</taxon>
        <taxon>Autobranchia</taxon>
        <taxon>Heteroconchia</taxon>
        <taxon>Euheterodonta</taxon>
        <taxon>Imparidentia</taxon>
        <taxon>Neoheterodontei</taxon>
        <taxon>Myida</taxon>
        <taxon>Dreissenoidea</taxon>
        <taxon>Dreissenidae</taxon>
        <taxon>Dreissena</taxon>
    </lineage>
</organism>
<name>A0A9D4IJD6_DREPO</name>
<keyword evidence="4" id="KW-1185">Reference proteome</keyword>
<sequence length="55" mass="6066">MSIFKPFLFPRLYTLHPCTASSPRRKVTFKGLGRKLGAGVSGLTLKLEADKSNND</sequence>
<reference evidence="2" key="2">
    <citation type="submission" date="2020-11" db="EMBL/GenBank/DDBJ databases">
        <authorList>
            <person name="McCartney M.A."/>
            <person name="Auch B."/>
            <person name="Kono T."/>
            <person name="Mallez S."/>
            <person name="Becker A."/>
            <person name="Gohl D.M."/>
            <person name="Silverstein K.A.T."/>
            <person name="Koren S."/>
            <person name="Bechman K.B."/>
            <person name="Herman A."/>
            <person name="Abrahante J.E."/>
            <person name="Garbe J."/>
        </authorList>
    </citation>
    <scope>NUCLEOTIDE SEQUENCE</scope>
    <source>
        <strain evidence="2">Duluth1</strain>
        <tissue evidence="2">Whole animal</tissue>
    </source>
</reference>
<comment type="caution">
    <text evidence="2">The sequence shown here is derived from an EMBL/GenBank/DDBJ whole genome shotgun (WGS) entry which is preliminary data.</text>
</comment>
<protein>
    <submittedName>
        <fullName evidence="2">Uncharacterized protein</fullName>
    </submittedName>
</protein>
<proteinExistence type="predicted"/>
<evidence type="ECO:0000313" key="1">
    <source>
        <dbReference type="EMBL" id="KAH3774756.1"/>
    </source>
</evidence>
<dbReference type="Proteomes" id="UP000828390">
    <property type="component" value="Unassembled WGS sequence"/>
</dbReference>
<dbReference type="EMBL" id="JAIWYP010000009">
    <property type="protein sequence ID" value="KAH3774758.1"/>
    <property type="molecule type" value="Genomic_DNA"/>
</dbReference>
<evidence type="ECO:0000313" key="3">
    <source>
        <dbReference type="EMBL" id="KAH3774758.1"/>
    </source>
</evidence>
<dbReference type="EMBL" id="JAIWYP010000009">
    <property type="protein sequence ID" value="KAH3774757.1"/>
    <property type="molecule type" value="Genomic_DNA"/>
</dbReference>